<evidence type="ECO:0000259" key="4">
    <source>
        <dbReference type="Pfam" id="PF25917"/>
    </source>
</evidence>
<sequence>MLAHTLRRAALAVALLVPLAALAQTTASTPVKVRAQPLSEVATPRSLNAPAEVVPRHDSRLASELALPIREVRVEVGQKVQAGELLIELDRRDPELQLRQAQAQRAAAAAGLELARQRLSRGKELAGKQFVSADELLALSAGEAAARADLEIADSAVAQARRSLEKTRILAPFDGEVVERMAQAGALASPGTPLLRLVQLGSDEVEARVPQAQAASLAAAGEAFFEAPGLRLPLRLLRLTEAVDPSSRTRTARLGFVDAAAAPGRSGSLRWKASTASVPAELIVQRDGRLGVFRVEQGIARFEVLPDAEPGRSAEIGLPPTTLMVTEGQQRLRDGDPVSLAER</sequence>
<dbReference type="SUPFAM" id="SSF111369">
    <property type="entry name" value="HlyD-like secretion proteins"/>
    <property type="match status" value="1"/>
</dbReference>
<dbReference type="Pfam" id="PF25917">
    <property type="entry name" value="BSH_RND"/>
    <property type="match status" value="1"/>
</dbReference>
<comment type="caution">
    <text evidence="5">The sequence shown here is derived from an EMBL/GenBank/DDBJ whole genome shotgun (WGS) entry which is preliminary data.</text>
</comment>
<evidence type="ECO:0000313" key="6">
    <source>
        <dbReference type="Proteomes" id="UP001431449"/>
    </source>
</evidence>
<dbReference type="Gene3D" id="2.40.50.100">
    <property type="match status" value="1"/>
</dbReference>
<dbReference type="InterPro" id="IPR058625">
    <property type="entry name" value="MdtA-like_BSH"/>
</dbReference>
<feature type="domain" description="Multidrug resistance protein MdtA-like barrel-sandwich hybrid" evidence="4">
    <location>
        <begin position="71"/>
        <end position="194"/>
    </location>
</feature>
<accession>A0ABT0GEH6</accession>
<dbReference type="PANTHER" id="PTHR30469">
    <property type="entry name" value="MULTIDRUG RESISTANCE PROTEIN MDTA"/>
    <property type="match status" value="1"/>
</dbReference>
<dbReference type="Proteomes" id="UP001431449">
    <property type="component" value="Unassembled WGS sequence"/>
</dbReference>
<name>A0ABT0GEH6_9GAMM</name>
<reference evidence="5" key="1">
    <citation type="submission" date="2022-04" db="EMBL/GenBank/DDBJ databases">
        <title>Lysobacter sp. CAU 1642 isolated from sea sand.</title>
        <authorList>
            <person name="Kim W."/>
        </authorList>
    </citation>
    <scope>NUCLEOTIDE SEQUENCE</scope>
    <source>
        <strain evidence="5">CAU 1642</strain>
    </source>
</reference>
<dbReference type="Pfam" id="PF25876">
    <property type="entry name" value="HH_MFP_RND"/>
    <property type="match status" value="1"/>
</dbReference>
<evidence type="ECO:0000256" key="2">
    <source>
        <dbReference type="SAM" id="SignalP"/>
    </source>
</evidence>
<keyword evidence="6" id="KW-1185">Reference proteome</keyword>
<comment type="similarity">
    <text evidence="1">Belongs to the membrane fusion protein (MFP) (TC 8.A.1) family.</text>
</comment>
<proteinExistence type="inferred from homology"/>
<dbReference type="Gene3D" id="1.10.287.470">
    <property type="entry name" value="Helix hairpin bin"/>
    <property type="match status" value="1"/>
</dbReference>
<keyword evidence="2" id="KW-0732">Signal</keyword>
<feature type="chain" id="PRO_5046466863" evidence="2">
    <location>
        <begin position="24"/>
        <end position="343"/>
    </location>
</feature>
<dbReference type="NCBIfam" id="TIGR01730">
    <property type="entry name" value="RND_mfp"/>
    <property type="match status" value="1"/>
</dbReference>
<gene>
    <name evidence="5" type="ORF">M0G41_02630</name>
</gene>
<dbReference type="PANTHER" id="PTHR30469:SF38">
    <property type="entry name" value="HLYD FAMILY SECRETION PROTEIN"/>
    <property type="match status" value="1"/>
</dbReference>
<feature type="signal peptide" evidence="2">
    <location>
        <begin position="1"/>
        <end position="23"/>
    </location>
</feature>
<dbReference type="InterPro" id="IPR006143">
    <property type="entry name" value="RND_pump_MFP"/>
</dbReference>
<dbReference type="RefSeq" id="WP_248204765.1">
    <property type="nucleotide sequence ID" value="NZ_JALNMH010000002.1"/>
</dbReference>
<evidence type="ECO:0000313" key="5">
    <source>
        <dbReference type="EMBL" id="MCK7592559.1"/>
    </source>
</evidence>
<dbReference type="Gene3D" id="2.40.30.170">
    <property type="match status" value="1"/>
</dbReference>
<protein>
    <submittedName>
        <fullName evidence="5">Efflux RND transporter periplasmic adaptor subunit</fullName>
    </submittedName>
</protein>
<evidence type="ECO:0000259" key="3">
    <source>
        <dbReference type="Pfam" id="PF25876"/>
    </source>
</evidence>
<organism evidence="5 6">
    <name type="scientific">Pseudomarimonas salicorniae</name>
    <dbReference type="NCBI Taxonomy" id="2933270"/>
    <lineage>
        <taxon>Bacteria</taxon>
        <taxon>Pseudomonadati</taxon>
        <taxon>Pseudomonadota</taxon>
        <taxon>Gammaproteobacteria</taxon>
        <taxon>Lysobacterales</taxon>
        <taxon>Lysobacteraceae</taxon>
        <taxon>Pseudomarimonas</taxon>
    </lineage>
</organism>
<evidence type="ECO:0000256" key="1">
    <source>
        <dbReference type="ARBA" id="ARBA00009477"/>
    </source>
</evidence>
<dbReference type="EMBL" id="JALNMH010000002">
    <property type="protein sequence ID" value="MCK7592559.1"/>
    <property type="molecule type" value="Genomic_DNA"/>
</dbReference>
<dbReference type="InterPro" id="IPR058624">
    <property type="entry name" value="MdtA-like_HH"/>
</dbReference>
<feature type="domain" description="Multidrug resistance protein MdtA-like alpha-helical hairpin" evidence="3">
    <location>
        <begin position="97"/>
        <end position="165"/>
    </location>
</feature>